<organism evidence="2 3">
    <name type="scientific">Actinomycetospora flava</name>
    <dbReference type="NCBI Taxonomy" id="3129232"/>
    <lineage>
        <taxon>Bacteria</taxon>
        <taxon>Bacillati</taxon>
        <taxon>Actinomycetota</taxon>
        <taxon>Actinomycetes</taxon>
        <taxon>Pseudonocardiales</taxon>
        <taxon>Pseudonocardiaceae</taxon>
        <taxon>Actinomycetospora</taxon>
    </lineage>
</organism>
<comment type="caution">
    <text evidence="2">The sequence shown here is derived from an EMBL/GenBank/DDBJ whole genome shotgun (WGS) entry which is preliminary data.</text>
</comment>
<evidence type="ECO:0000313" key="3">
    <source>
        <dbReference type="Proteomes" id="UP001369736"/>
    </source>
</evidence>
<protein>
    <submittedName>
        <fullName evidence="2">LapA family protein</fullName>
    </submittedName>
</protein>
<evidence type="ECO:0000256" key="1">
    <source>
        <dbReference type="SAM" id="Phobius"/>
    </source>
</evidence>
<dbReference type="Proteomes" id="UP001369736">
    <property type="component" value="Unassembled WGS sequence"/>
</dbReference>
<feature type="transmembrane region" description="Helical" evidence="1">
    <location>
        <begin position="17"/>
        <end position="34"/>
    </location>
</feature>
<keyword evidence="1" id="KW-0812">Transmembrane</keyword>
<evidence type="ECO:0000313" key="2">
    <source>
        <dbReference type="EMBL" id="MEJ2863800.1"/>
    </source>
</evidence>
<keyword evidence="3" id="KW-1185">Reference proteome</keyword>
<keyword evidence="1" id="KW-1133">Transmembrane helix</keyword>
<accession>A0ABU8M8Y0</accession>
<dbReference type="EMBL" id="JBBEGM010000009">
    <property type="protein sequence ID" value="MEJ2863800.1"/>
    <property type="molecule type" value="Genomic_DNA"/>
</dbReference>
<dbReference type="RefSeq" id="WP_337705161.1">
    <property type="nucleotide sequence ID" value="NZ_JBBEGM010000009.1"/>
</dbReference>
<name>A0ABU8M8Y0_9PSEU</name>
<sequence>MAEKTAGPPSTTPWWRARWVLPLLLLVLALIFVLENRDLVSIRLLIPIVVMPQWAALTITLVIGVIIGLLVRRRRR</sequence>
<keyword evidence="1" id="KW-0472">Membrane</keyword>
<gene>
    <name evidence="2" type="ORF">WCD58_21765</name>
</gene>
<feature type="transmembrane region" description="Helical" evidence="1">
    <location>
        <begin position="54"/>
        <end position="71"/>
    </location>
</feature>
<proteinExistence type="predicted"/>
<reference evidence="2 3" key="1">
    <citation type="submission" date="2024-03" db="EMBL/GenBank/DDBJ databases">
        <title>Actinomycetospora sp. OC33-EN07, a novel actinomycete isolated from wild orchid (Aerides multiflora).</title>
        <authorList>
            <person name="Suriyachadkun C."/>
        </authorList>
    </citation>
    <scope>NUCLEOTIDE SEQUENCE [LARGE SCALE GENOMIC DNA]</scope>
    <source>
        <strain evidence="2 3">OC33-EN07</strain>
    </source>
</reference>